<reference evidence="2 3" key="1">
    <citation type="submission" date="2019-08" db="EMBL/GenBank/DDBJ databases">
        <authorList>
            <person name="Seo M.-J."/>
        </authorList>
    </citation>
    <scope>NUCLEOTIDE SEQUENCE [LARGE SCALE GENOMIC DNA]</scope>
    <source>
        <strain evidence="2 3">KIGAM108</strain>
    </source>
</reference>
<protein>
    <submittedName>
        <fullName evidence="2">GNAT family N-acetyltransferase</fullName>
    </submittedName>
</protein>
<dbReference type="GO" id="GO:0008999">
    <property type="term" value="F:protein-N-terminal-alanine acetyltransferase activity"/>
    <property type="evidence" value="ECO:0007669"/>
    <property type="project" value="TreeGrafter"/>
</dbReference>
<dbReference type="PROSITE" id="PS51186">
    <property type="entry name" value="GNAT"/>
    <property type="match status" value="1"/>
</dbReference>
<gene>
    <name evidence="2" type="ORF">FY528_04140</name>
</gene>
<dbReference type="InterPro" id="IPR000182">
    <property type="entry name" value="GNAT_dom"/>
</dbReference>
<dbReference type="InterPro" id="IPR016181">
    <property type="entry name" value="Acyl_CoA_acyltransferase"/>
</dbReference>
<dbReference type="Proteomes" id="UP000322791">
    <property type="component" value="Unassembled WGS sequence"/>
</dbReference>
<comment type="caution">
    <text evidence="2">The sequence shown here is derived from an EMBL/GenBank/DDBJ whole genome shotgun (WGS) entry which is preliminary data.</text>
</comment>
<evidence type="ECO:0000313" key="2">
    <source>
        <dbReference type="EMBL" id="TYZ12494.1"/>
    </source>
</evidence>
<proteinExistence type="predicted"/>
<organism evidence="2 3">
    <name type="scientific">Hymenobacter lutimineralis</name>
    <dbReference type="NCBI Taxonomy" id="2606448"/>
    <lineage>
        <taxon>Bacteria</taxon>
        <taxon>Pseudomonadati</taxon>
        <taxon>Bacteroidota</taxon>
        <taxon>Cytophagia</taxon>
        <taxon>Cytophagales</taxon>
        <taxon>Hymenobacteraceae</taxon>
        <taxon>Hymenobacter</taxon>
    </lineage>
</organism>
<evidence type="ECO:0000313" key="3">
    <source>
        <dbReference type="Proteomes" id="UP000322791"/>
    </source>
</evidence>
<dbReference type="GO" id="GO:0005737">
    <property type="term" value="C:cytoplasm"/>
    <property type="evidence" value="ECO:0007669"/>
    <property type="project" value="TreeGrafter"/>
</dbReference>
<dbReference type="SUPFAM" id="SSF55729">
    <property type="entry name" value="Acyl-CoA N-acyltransferases (Nat)"/>
    <property type="match status" value="1"/>
</dbReference>
<dbReference type="Gene3D" id="3.40.630.30">
    <property type="match status" value="1"/>
</dbReference>
<dbReference type="PANTHER" id="PTHR43792:SF9">
    <property type="entry name" value="RIBOSOMAL-PROTEIN-ALANINE ACETYLTRANSFERASE"/>
    <property type="match status" value="1"/>
</dbReference>
<evidence type="ECO:0000259" key="1">
    <source>
        <dbReference type="PROSITE" id="PS51186"/>
    </source>
</evidence>
<dbReference type="PANTHER" id="PTHR43792">
    <property type="entry name" value="GNAT FAMILY, PUTATIVE (AFU_ORTHOLOGUE AFUA_3G00765)-RELATED-RELATED"/>
    <property type="match status" value="1"/>
</dbReference>
<keyword evidence="2" id="KW-0808">Transferase</keyword>
<dbReference type="Pfam" id="PF13302">
    <property type="entry name" value="Acetyltransf_3"/>
    <property type="match status" value="1"/>
</dbReference>
<feature type="domain" description="N-acetyltransferase" evidence="1">
    <location>
        <begin position="32"/>
        <end position="197"/>
    </location>
</feature>
<dbReference type="CDD" id="cd04301">
    <property type="entry name" value="NAT_SF"/>
    <property type="match status" value="1"/>
</dbReference>
<sequence length="205" mass="23452">MPTRLYAYCMTTAAPAFLSGLTQLPTLTTLRLRLRWLTPADVPALFTIFSDPAVMRYWSREQFTSLAEATELQTQIESLFRERSLFQWGITHLTDDEVIGTATLYGLHAAHRHAGVGYALGSAHWGQGYASEALAALVRFAFTELNLHRLEADADPRNVASRRCLEKQGFREEGLQRERYFLYNEWQDAQLFGLLRSDYDAQQLR</sequence>
<keyword evidence="3" id="KW-1185">Reference proteome</keyword>
<name>A0A5D6VD72_9BACT</name>
<dbReference type="AlphaFoldDB" id="A0A5D6VD72"/>
<dbReference type="InterPro" id="IPR051531">
    <property type="entry name" value="N-acetyltransferase"/>
</dbReference>
<dbReference type="EMBL" id="VTHL01000003">
    <property type="protein sequence ID" value="TYZ12494.1"/>
    <property type="molecule type" value="Genomic_DNA"/>
</dbReference>
<accession>A0A5D6VD72</accession>